<feature type="compositionally biased region" description="Basic and acidic residues" evidence="1">
    <location>
        <begin position="18"/>
        <end position="32"/>
    </location>
</feature>
<name>A0ABN2CLD8_9ACTN</name>
<proteinExistence type="predicted"/>
<keyword evidence="3" id="KW-1185">Reference proteome</keyword>
<accession>A0ABN2CLD8</accession>
<protein>
    <recommendedName>
        <fullName evidence="4">HNH endonuclease</fullName>
    </recommendedName>
</protein>
<organism evidence="2 3">
    <name type="scientific">Dactylosporangium maewongense</name>
    <dbReference type="NCBI Taxonomy" id="634393"/>
    <lineage>
        <taxon>Bacteria</taxon>
        <taxon>Bacillati</taxon>
        <taxon>Actinomycetota</taxon>
        <taxon>Actinomycetes</taxon>
        <taxon>Micromonosporales</taxon>
        <taxon>Micromonosporaceae</taxon>
        <taxon>Dactylosporangium</taxon>
    </lineage>
</organism>
<dbReference type="Proteomes" id="UP001501470">
    <property type="component" value="Unassembled WGS sequence"/>
</dbReference>
<gene>
    <name evidence="2" type="ORF">GCM10009827_097470</name>
</gene>
<sequence length="181" mass="19816">MERPIPGTRAAGSPPVIHLDRPAPADDPDGHGAFDGALDRNVVSAARGEQVELRRRLFGTRPEAPCALCGEVYPVGLLVAAHIKKRAACTDQERRDLGNIAMAACLFGCDALYEQGYLTVDATGHIITATKPHADGVRQRLERLAGRRVPTHRSATAHYFAWHHDNAFKTVPHRHRDLRPA</sequence>
<evidence type="ECO:0008006" key="4">
    <source>
        <dbReference type="Google" id="ProtNLM"/>
    </source>
</evidence>
<evidence type="ECO:0000256" key="1">
    <source>
        <dbReference type="SAM" id="MobiDB-lite"/>
    </source>
</evidence>
<evidence type="ECO:0000313" key="3">
    <source>
        <dbReference type="Proteomes" id="UP001501470"/>
    </source>
</evidence>
<comment type="caution">
    <text evidence="2">The sequence shown here is derived from an EMBL/GenBank/DDBJ whole genome shotgun (WGS) entry which is preliminary data.</text>
</comment>
<reference evidence="2 3" key="1">
    <citation type="journal article" date="2019" name="Int. J. Syst. Evol. Microbiol.">
        <title>The Global Catalogue of Microorganisms (GCM) 10K type strain sequencing project: providing services to taxonomists for standard genome sequencing and annotation.</title>
        <authorList>
            <consortium name="The Broad Institute Genomics Platform"/>
            <consortium name="The Broad Institute Genome Sequencing Center for Infectious Disease"/>
            <person name="Wu L."/>
            <person name="Ma J."/>
        </authorList>
    </citation>
    <scope>NUCLEOTIDE SEQUENCE [LARGE SCALE GENOMIC DNA]</scope>
    <source>
        <strain evidence="2 3">JCM 15933</strain>
    </source>
</reference>
<feature type="region of interest" description="Disordered" evidence="1">
    <location>
        <begin position="1"/>
        <end position="32"/>
    </location>
</feature>
<dbReference type="EMBL" id="BAAAQD010000029">
    <property type="protein sequence ID" value="GAA1560676.1"/>
    <property type="molecule type" value="Genomic_DNA"/>
</dbReference>
<evidence type="ECO:0000313" key="2">
    <source>
        <dbReference type="EMBL" id="GAA1560676.1"/>
    </source>
</evidence>